<keyword evidence="3 6" id="KW-0479">Metal-binding</keyword>
<dbReference type="PANTHER" id="PTHR30632">
    <property type="entry name" value="MOLYBDATE-BINDING PERIPLASMIC PROTEIN"/>
    <property type="match status" value="1"/>
</dbReference>
<feature type="signal peptide" evidence="7">
    <location>
        <begin position="1"/>
        <end position="22"/>
    </location>
</feature>
<gene>
    <name evidence="8" type="ORF">VW23_015740</name>
</gene>
<dbReference type="RefSeq" id="WP_069909280.1">
    <property type="nucleotide sequence ID" value="NZ_LAJE02000155.1"/>
</dbReference>
<dbReference type="GO" id="GO:1901359">
    <property type="term" value="F:tungstate binding"/>
    <property type="evidence" value="ECO:0007669"/>
    <property type="project" value="UniProtKB-ARBA"/>
</dbReference>
<keyword evidence="4 7" id="KW-0732">Signal</keyword>
<evidence type="ECO:0000313" key="8">
    <source>
        <dbReference type="EMBL" id="OEO31521.1"/>
    </source>
</evidence>
<dbReference type="Gene3D" id="3.40.190.10">
    <property type="entry name" value="Periplasmic binding protein-like II"/>
    <property type="match status" value="2"/>
</dbReference>
<evidence type="ECO:0000256" key="6">
    <source>
        <dbReference type="PIRSR" id="PIRSR004846-1"/>
    </source>
</evidence>
<evidence type="ECO:0000256" key="3">
    <source>
        <dbReference type="ARBA" id="ARBA00022723"/>
    </source>
</evidence>
<dbReference type="GO" id="GO:0030973">
    <property type="term" value="F:molybdate ion binding"/>
    <property type="evidence" value="ECO:0007669"/>
    <property type="project" value="InterPro"/>
</dbReference>
<protein>
    <submittedName>
        <fullName evidence="8">Molybdate ABC transporter substrate-binding protein</fullName>
    </submittedName>
</protein>
<evidence type="ECO:0000256" key="7">
    <source>
        <dbReference type="SAM" id="SignalP"/>
    </source>
</evidence>
<dbReference type="OrthoDB" id="9785015at2"/>
<evidence type="ECO:0000256" key="4">
    <source>
        <dbReference type="ARBA" id="ARBA00022729"/>
    </source>
</evidence>
<dbReference type="EMBL" id="LAJE02000155">
    <property type="protein sequence ID" value="OEO31521.1"/>
    <property type="molecule type" value="Genomic_DNA"/>
</dbReference>
<dbReference type="AlphaFoldDB" id="A0A1E5XSE1"/>
<dbReference type="InterPro" id="IPR050682">
    <property type="entry name" value="ModA/WtpA"/>
</dbReference>
<feature type="binding site" evidence="6">
    <location>
        <position position="166"/>
    </location>
    <ligand>
        <name>molybdate</name>
        <dbReference type="ChEBI" id="CHEBI:36264"/>
    </ligand>
</feature>
<dbReference type="PIRSF" id="PIRSF004846">
    <property type="entry name" value="ModA"/>
    <property type="match status" value="1"/>
</dbReference>
<keyword evidence="9" id="KW-1185">Reference proteome</keyword>
<evidence type="ECO:0000313" key="9">
    <source>
        <dbReference type="Proteomes" id="UP000095463"/>
    </source>
</evidence>
<dbReference type="Pfam" id="PF13531">
    <property type="entry name" value="SBP_bac_11"/>
    <property type="match status" value="1"/>
</dbReference>
<dbReference type="PANTHER" id="PTHR30632:SF14">
    <property type="entry name" value="TUNGSTATE_MOLYBDATE_CHROMATE-BINDING PROTEIN MODA"/>
    <property type="match status" value="1"/>
</dbReference>
<evidence type="ECO:0000256" key="1">
    <source>
        <dbReference type="ARBA" id="ARBA00009175"/>
    </source>
</evidence>
<comment type="subunit">
    <text evidence="5">The complex is composed of two ATP-binding proteins (ModC), two transmembrane proteins (ModB) and a solute-binding protein (ModA).</text>
</comment>
<sequence length="250" mass="25890">MHRTTLLVGISLLALTSAPAVAADVSAAVAANFTKPAEEIGAAFTAKTGDTVTFSFGATGALYTQISQGAPFEVFFAADNKRPAQAVKDGFAVDGTVFTYAVGKVVLYSPSLDLTDGAAVLKANAFQHLSVADPKTAPYGAAAMETLEKLGLTAAVTPKIVTGENISQALQFIDSGNAELGFVALSQVIDKPASQVWRVPAEDYSPILQDAVLLKPGEADPAAAAFLEFLKGDEARAIIEKYGYEVGSGQ</sequence>
<dbReference type="GO" id="GO:0046872">
    <property type="term" value="F:metal ion binding"/>
    <property type="evidence" value="ECO:0007669"/>
    <property type="project" value="UniProtKB-KW"/>
</dbReference>
<comment type="caution">
    <text evidence="8">The sequence shown here is derived from an EMBL/GenBank/DDBJ whole genome shotgun (WGS) entry which is preliminary data.</text>
</comment>
<feature type="chain" id="PRO_5009190474" evidence="7">
    <location>
        <begin position="23"/>
        <end position="250"/>
    </location>
</feature>
<dbReference type="SUPFAM" id="SSF53850">
    <property type="entry name" value="Periplasmic binding protein-like II"/>
    <property type="match status" value="1"/>
</dbReference>
<dbReference type="FunFam" id="3.40.190.10:FF:000035">
    <property type="entry name" value="Molybdate ABC transporter substrate-binding protein"/>
    <property type="match status" value="1"/>
</dbReference>
<reference evidence="8 9" key="1">
    <citation type="journal article" date="2015" name="Genome Announc.">
        <title>Genome Assemblies of Three Soil-Associated Devosia species: D. insulae, D. limi, and D. soli.</title>
        <authorList>
            <person name="Hassan Y.I."/>
            <person name="Lepp D."/>
            <person name="Zhou T."/>
        </authorList>
    </citation>
    <scope>NUCLEOTIDE SEQUENCE [LARGE SCALE GENOMIC DNA]</scope>
    <source>
        <strain evidence="8 9">DS-56</strain>
    </source>
</reference>
<accession>A0A1E5XSE1</accession>
<organism evidence="8 9">
    <name type="scientific">Devosia insulae DS-56</name>
    <dbReference type="NCBI Taxonomy" id="1116389"/>
    <lineage>
        <taxon>Bacteria</taxon>
        <taxon>Pseudomonadati</taxon>
        <taxon>Pseudomonadota</taxon>
        <taxon>Alphaproteobacteria</taxon>
        <taxon>Hyphomicrobiales</taxon>
        <taxon>Devosiaceae</taxon>
        <taxon>Devosia</taxon>
    </lineage>
</organism>
<evidence type="ECO:0000256" key="2">
    <source>
        <dbReference type="ARBA" id="ARBA00022505"/>
    </source>
</evidence>
<feature type="binding site" evidence="6">
    <location>
        <position position="59"/>
    </location>
    <ligand>
        <name>molybdate</name>
        <dbReference type="ChEBI" id="CHEBI:36264"/>
    </ligand>
</feature>
<dbReference type="InterPro" id="IPR005950">
    <property type="entry name" value="ModA"/>
</dbReference>
<dbReference type="GO" id="GO:0015689">
    <property type="term" value="P:molybdate ion transport"/>
    <property type="evidence" value="ECO:0007669"/>
    <property type="project" value="InterPro"/>
</dbReference>
<comment type="similarity">
    <text evidence="1">Belongs to the bacterial solute-binding protein ModA family.</text>
</comment>
<evidence type="ECO:0000256" key="5">
    <source>
        <dbReference type="ARBA" id="ARBA00062515"/>
    </source>
</evidence>
<dbReference type="CDD" id="cd13539">
    <property type="entry name" value="PBP2_AvModA"/>
    <property type="match status" value="1"/>
</dbReference>
<dbReference type="NCBIfam" id="TIGR01256">
    <property type="entry name" value="modA"/>
    <property type="match status" value="1"/>
</dbReference>
<name>A0A1E5XSE1_9HYPH</name>
<dbReference type="Proteomes" id="UP000095463">
    <property type="component" value="Unassembled WGS sequence"/>
</dbReference>
<dbReference type="InterPro" id="IPR044084">
    <property type="entry name" value="AvModA-like_subst-bd"/>
</dbReference>
<proteinExistence type="inferred from homology"/>
<keyword evidence="2 6" id="KW-0500">Molybdenum</keyword>